<dbReference type="Gene3D" id="3.30.2020.30">
    <property type="match status" value="1"/>
</dbReference>
<evidence type="ECO:0000256" key="1">
    <source>
        <dbReference type="ARBA" id="ARBA00001954"/>
    </source>
</evidence>
<dbReference type="AlphaFoldDB" id="A0A0K1E9M1"/>
<keyword evidence="9" id="KW-1185">Reference proteome</keyword>
<evidence type="ECO:0000256" key="3">
    <source>
        <dbReference type="ARBA" id="ARBA00022723"/>
    </source>
</evidence>
<evidence type="ECO:0000256" key="4">
    <source>
        <dbReference type="ARBA" id="ARBA00022964"/>
    </source>
</evidence>
<dbReference type="InterPro" id="IPR003819">
    <property type="entry name" value="TauD/TfdA-like"/>
</dbReference>
<gene>
    <name evidence="8" type="ORF">CMC5_014140</name>
</gene>
<dbReference type="PANTHER" id="PTHR10696">
    <property type="entry name" value="GAMMA-BUTYROBETAINE HYDROXYLASE-RELATED"/>
    <property type="match status" value="1"/>
</dbReference>
<evidence type="ECO:0000256" key="5">
    <source>
        <dbReference type="ARBA" id="ARBA00023002"/>
    </source>
</evidence>
<keyword evidence="3" id="KW-0479">Metal-binding</keyword>
<proteinExistence type="inferred from homology"/>
<dbReference type="GO" id="GO:0045329">
    <property type="term" value="P:carnitine biosynthetic process"/>
    <property type="evidence" value="ECO:0007669"/>
    <property type="project" value="TreeGrafter"/>
</dbReference>
<evidence type="ECO:0000313" key="8">
    <source>
        <dbReference type="EMBL" id="AKT37283.1"/>
    </source>
</evidence>
<sequence>MTEYAIVRYQGWVSVEAAIDTSPTETRSRPHILLRDDWLHVHFGAGTPAHADFHWFWLRHQCDGERHPVTGERTLDASEVPLDIRPRSVTLDEGAGRLHVVWDEPSGRQSHYDLSWLRAHAYAPDRPQVPPPPSDVARVALDARRLPDAAAVVEACLGLLRREGLAVVRGFASAPGRAPEDDTDALVDAFTAGGLALISTHFGRIEDLRTDNTTNQNTDQLGYTDAGIDLHTDQPFLDRPPRYQLLQCVRPATLGGESYLVDALAAARLLQAIDAPAFELLTTVPVRFHRKQKAFERVVDAPLLTMEGPEGFQSRYSYFTLAPFDRPFAEMEAWYRAYTRFARIVRDRRNQYRFELQPGEFVIYDNYRMLHARTAFSGPRWLRGVYFDPA</sequence>
<dbReference type="InterPro" id="IPR042098">
    <property type="entry name" value="TauD-like_sf"/>
</dbReference>
<organism evidence="8 9">
    <name type="scientific">Chondromyces crocatus</name>
    <dbReference type="NCBI Taxonomy" id="52"/>
    <lineage>
        <taxon>Bacteria</taxon>
        <taxon>Pseudomonadati</taxon>
        <taxon>Myxococcota</taxon>
        <taxon>Polyangia</taxon>
        <taxon>Polyangiales</taxon>
        <taxon>Polyangiaceae</taxon>
        <taxon>Chondromyces</taxon>
    </lineage>
</organism>
<comment type="similarity">
    <text evidence="2">Belongs to the gamma-BBH/TMLD family.</text>
</comment>
<dbReference type="Proteomes" id="UP000067626">
    <property type="component" value="Chromosome"/>
</dbReference>
<dbReference type="Gene3D" id="3.60.130.10">
    <property type="entry name" value="Clavaminate synthase-like"/>
    <property type="match status" value="1"/>
</dbReference>
<dbReference type="InterPro" id="IPR038492">
    <property type="entry name" value="GBBH-like_N_sf"/>
</dbReference>
<feature type="domain" description="TauD/TfdA-like" evidence="7">
    <location>
        <begin position="150"/>
        <end position="386"/>
    </location>
</feature>
<name>A0A0K1E9M1_CHOCO</name>
<dbReference type="InterPro" id="IPR050411">
    <property type="entry name" value="AlphaKG_dependent_hydroxylases"/>
</dbReference>
<keyword evidence="5 8" id="KW-0560">Oxidoreductase</keyword>
<accession>A0A0K1E9M1</accession>
<dbReference type="STRING" id="52.CMC5_014140"/>
<dbReference type="SUPFAM" id="SSF51197">
    <property type="entry name" value="Clavaminate synthase-like"/>
    <property type="match status" value="1"/>
</dbReference>
<evidence type="ECO:0000256" key="2">
    <source>
        <dbReference type="ARBA" id="ARBA00008654"/>
    </source>
</evidence>
<dbReference type="KEGG" id="ccro:CMC5_014140"/>
<reference evidence="8 9" key="1">
    <citation type="submission" date="2015-07" db="EMBL/GenBank/DDBJ databases">
        <title>Genome analysis of myxobacterium Chondromyces crocatus Cm c5 reveals a high potential for natural compound synthesis and the genetic basis for the loss of fruiting body formation.</title>
        <authorList>
            <person name="Zaburannyi N."/>
            <person name="Bunk B."/>
            <person name="Maier J."/>
            <person name="Overmann J."/>
            <person name="Mueller R."/>
        </authorList>
    </citation>
    <scope>NUCLEOTIDE SEQUENCE [LARGE SCALE GENOMIC DNA]</scope>
    <source>
        <strain evidence="8 9">Cm c5</strain>
    </source>
</reference>
<dbReference type="PANTHER" id="PTHR10696:SF25">
    <property type="entry name" value="OXIDOREDUCTASE AIM17-RELATED"/>
    <property type="match status" value="1"/>
</dbReference>
<dbReference type="EC" id="1.14.11.1" evidence="8"/>
<comment type="cofactor">
    <cofactor evidence="1">
        <name>Fe(2+)</name>
        <dbReference type="ChEBI" id="CHEBI:29033"/>
    </cofactor>
</comment>
<dbReference type="EMBL" id="CP012159">
    <property type="protein sequence ID" value="AKT37283.1"/>
    <property type="molecule type" value="Genomic_DNA"/>
</dbReference>
<protein>
    <submittedName>
        <fullName evidence="8">Gamma-butyrobetaine dioxygenase</fullName>
        <ecNumber evidence="8">1.14.11.1</ecNumber>
    </submittedName>
</protein>
<dbReference type="Pfam" id="PF02668">
    <property type="entry name" value="TauD"/>
    <property type="match status" value="1"/>
</dbReference>
<dbReference type="GO" id="GO:0008336">
    <property type="term" value="F:gamma-butyrobetaine dioxygenase activity"/>
    <property type="evidence" value="ECO:0007669"/>
    <property type="project" value="UniProtKB-EC"/>
</dbReference>
<keyword evidence="6" id="KW-0408">Iron</keyword>
<keyword evidence="4 8" id="KW-0223">Dioxygenase</keyword>
<evidence type="ECO:0000259" key="7">
    <source>
        <dbReference type="Pfam" id="PF02668"/>
    </source>
</evidence>
<evidence type="ECO:0000256" key="6">
    <source>
        <dbReference type="ARBA" id="ARBA00023004"/>
    </source>
</evidence>
<dbReference type="GO" id="GO:0046872">
    <property type="term" value="F:metal ion binding"/>
    <property type="evidence" value="ECO:0007669"/>
    <property type="project" value="UniProtKB-KW"/>
</dbReference>
<evidence type="ECO:0000313" key="9">
    <source>
        <dbReference type="Proteomes" id="UP000067626"/>
    </source>
</evidence>